<proteinExistence type="predicted"/>
<dbReference type="EMBL" id="PJQL01003472">
    <property type="protein sequence ID" value="RCH81356.1"/>
    <property type="molecule type" value="Genomic_DNA"/>
</dbReference>
<feature type="domain" description="Integrase zinc-binding" evidence="1">
    <location>
        <begin position="28"/>
        <end position="84"/>
    </location>
</feature>
<dbReference type="Gene3D" id="1.10.340.70">
    <property type="match status" value="1"/>
</dbReference>
<protein>
    <recommendedName>
        <fullName evidence="1">Integrase zinc-binding domain-containing protein</fullName>
    </recommendedName>
</protein>
<comment type="caution">
    <text evidence="2">The sequence shown here is derived from an EMBL/GenBank/DDBJ whole genome shotgun (WGS) entry which is preliminary data.</text>
</comment>
<evidence type="ECO:0000313" key="2">
    <source>
        <dbReference type="EMBL" id="RCH81356.1"/>
    </source>
</evidence>
<dbReference type="AlphaFoldDB" id="A0A367IUQ1"/>
<reference evidence="2 3" key="1">
    <citation type="journal article" date="2018" name="G3 (Bethesda)">
        <title>Phylogenetic and Phylogenomic Definition of Rhizopus Species.</title>
        <authorList>
            <person name="Gryganskyi A.P."/>
            <person name="Golan J."/>
            <person name="Dolatabadi S."/>
            <person name="Mondo S."/>
            <person name="Robb S."/>
            <person name="Idnurm A."/>
            <person name="Muszewska A."/>
            <person name="Steczkiewicz K."/>
            <person name="Masonjones S."/>
            <person name="Liao H.L."/>
            <person name="Gajdeczka M.T."/>
            <person name="Anike F."/>
            <person name="Vuek A."/>
            <person name="Anishchenko I.M."/>
            <person name="Voigt K."/>
            <person name="de Hoog G.S."/>
            <person name="Smith M.E."/>
            <person name="Heitman J."/>
            <person name="Vilgalys R."/>
            <person name="Stajich J.E."/>
        </authorList>
    </citation>
    <scope>NUCLEOTIDE SEQUENCE [LARGE SCALE GENOMIC DNA]</scope>
    <source>
        <strain evidence="2 3">CBS 357.93</strain>
    </source>
</reference>
<accession>A0A367IUQ1</accession>
<dbReference type="OrthoDB" id="427924at2759"/>
<feature type="non-terminal residue" evidence="2">
    <location>
        <position position="89"/>
    </location>
</feature>
<dbReference type="InterPro" id="IPR041588">
    <property type="entry name" value="Integrase_H2C2"/>
</dbReference>
<sequence>MQVQDDILFKIIPSKRNIQQNKIYKTLPQQAIQDIVQHFHHSQSTGHTCSNQMRQAILKAGIWWPTMEDDITVVTKSCQQCQQHHRFRD</sequence>
<organism evidence="2 3">
    <name type="scientific">Rhizopus azygosporus</name>
    <name type="common">Rhizopus microsporus var. azygosporus</name>
    <dbReference type="NCBI Taxonomy" id="86630"/>
    <lineage>
        <taxon>Eukaryota</taxon>
        <taxon>Fungi</taxon>
        <taxon>Fungi incertae sedis</taxon>
        <taxon>Mucoromycota</taxon>
        <taxon>Mucoromycotina</taxon>
        <taxon>Mucoromycetes</taxon>
        <taxon>Mucorales</taxon>
        <taxon>Mucorineae</taxon>
        <taxon>Rhizopodaceae</taxon>
        <taxon>Rhizopus</taxon>
    </lineage>
</organism>
<keyword evidence="3" id="KW-1185">Reference proteome</keyword>
<evidence type="ECO:0000313" key="3">
    <source>
        <dbReference type="Proteomes" id="UP000252139"/>
    </source>
</evidence>
<name>A0A367IUQ1_RHIAZ</name>
<evidence type="ECO:0000259" key="1">
    <source>
        <dbReference type="Pfam" id="PF17921"/>
    </source>
</evidence>
<dbReference type="Pfam" id="PF17921">
    <property type="entry name" value="Integrase_H2C2"/>
    <property type="match status" value="1"/>
</dbReference>
<gene>
    <name evidence="2" type="ORF">CU097_005968</name>
</gene>
<dbReference type="Proteomes" id="UP000252139">
    <property type="component" value="Unassembled WGS sequence"/>
</dbReference>